<gene>
    <name evidence="2" type="ORF">SEMRO_1111_G242440.1</name>
</gene>
<reference evidence="2" key="1">
    <citation type="submission" date="2020-06" db="EMBL/GenBank/DDBJ databases">
        <authorList>
            <consortium name="Plant Systems Biology data submission"/>
        </authorList>
    </citation>
    <scope>NUCLEOTIDE SEQUENCE</scope>
    <source>
        <strain evidence="2">D6</strain>
    </source>
</reference>
<accession>A0A9N8EJQ4</accession>
<evidence type="ECO:0000313" key="2">
    <source>
        <dbReference type="EMBL" id="CAB9520531.1"/>
    </source>
</evidence>
<proteinExistence type="predicted"/>
<organism evidence="2 3">
    <name type="scientific">Seminavis robusta</name>
    <dbReference type="NCBI Taxonomy" id="568900"/>
    <lineage>
        <taxon>Eukaryota</taxon>
        <taxon>Sar</taxon>
        <taxon>Stramenopiles</taxon>
        <taxon>Ochrophyta</taxon>
        <taxon>Bacillariophyta</taxon>
        <taxon>Bacillariophyceae</taxon>
        <taxon>Bacillariophycidae</taxon>
        <taxon>Naviculales</taxon>
        <taxon>Naviculaceae</taxon>
        <taxon>Seminavis</taxon>
    </lineage>
</organism>
<evidence type="ECO:0000256" key="1">
    <source>
        <dbReference type="SAM" id="MobiDB-lite"/>
    </source>
</evidence>
<sequence length="286" mass="30858">MVEVQSYLGQCAASLNKDAKIVSPIAGLDYGLARMATAEKNRNLKAIRLGLIDNKENDDPQVAAAKPPPRKVSLPSCPLPKDGMEYTRLEFLQIITAYPSRSDARSSIMNEAVEKKWVPVQPPAIRKAIRKFNDHLSSGGTINTFPDHPWFAAKGGRPLLDMSDVFNVSTGLSTNHGSSLGYEQIESVITTTTKKKLETNGISVLRNEAVSPCRNTVSNYGGALALLSGTSCTASKVTNKTPTRETAENSLRSSQAFAAAVGTSHYMPTEIEYPEYAPQGWPSVAG</sequence>
<dbReference type="AlphaFoldDB" id="A0A9N8EJQ4"/>
<protein>
    <submittedName>
        <fullName evidence="2">Uncharacterized protein</fullName>
    </submittedName>
</protein>
<dbReference type="Proteomes" id="UP001153069">
    <property type="component" value="Unassembled WGS sequence"/>
</dbReference>
<feature type="region of interest" description="Disordered" evidence="1">
    <location>
        <begin position="58"/>
        <end position="77"/>
    </location>
</feature>
<comment type="caution">
    <text evidence="2">The sequence shown here is derived from an EMBL/GenBank/DDBJ whole genome shotgun (WGS) entry which is preliminary data.</text>
</comment>
<keyword evidence="3" id="KW-1185">Reference proteome</keyword>
<name>A0A9N8EJQ4_9STRA</name>
<dbReference type="OrthoDB" id="57249at2759"/>
<dbReference type="EMBL" id="CAICTM010001109">
    <property type="protein sequence ID" value="CAB9520531.1"/>
    <property type="molecule type" value="Genomic_DNA"/>
</dbReference>
<evidence type="ECO:0000313" key="3">
    <source>
        <dbReference type="Proteomes" id="UP001153069"/>
    </source>
</evidence>